<organism evidence="1 2">
    <name type="scientific">Dreissena polymorpha</name>
    <name type="common">Zebra mussel</name>
    <name type="synonym">Mytilus polymorpha</name>
    <dbReference type="NCBI Taxonomy" id="45954"/>
    <lineage>
        <taxon>Eukaryota</taxon>
        <taxon>Metazoa</taxon>
        <taxon>Spiralia</taxon>
        <taxon>Lophotrochozoa</taxon>
        <taxon>Mollusca</taxon>
        <taxon>Bivalvia</taxon>
        <taxon>Autobranchia</taxon>
        <taxon>Heteroconchia</taxon>
        <taxon>Euheterodonta</taxon>
        <taxon>Imparidentia</taxon>
        <taxon>Neoheterodontei</taxon>
        <taxon>Myida</taxon>
        <taxon>Dreissenoidea</taxon>
        <taxon>Dreissenidae</taxon>
        <taxon>Dreissena</taxon>
    </lineage>
</organism>
<evidence type="ECO:0000313" key="1">
    <source>
        <dbReference type="EMBL" id="KAH3698582.1"/>
    </source>
</evidence>
<dbReference type="Proteomes" id="UP000828390">
    <property type="component" value="Unassembled WGS sequence"/>
</dbReference>
<dbReference type="EMBL" id="JAIWYP010000016">
    <property type="protein sequence ID" value="KAH3698582.1"/>
    <property type="molecule type" value="Genomic_DNA"/>
</dbReference>
<comment type="caution">
    <text evidence="1">The sequence shown here is derived from an EMBL/GenBank/DDBJ whole genome shotgun (WGS) entry which is preliminary data.</text>
</comment>
<gene>
    <name evidence="1" type="ORF">DPMN_086125</name>
</gene>
<name>A0A9D3YHR0_DREPO</name>
<dbReference type="AlphaFoldDB" id="A0A9D3YHR0"/>
<reference evidence="1" key="2">
    <citation type="submission" date="2020-11" db="EMBL/GenBank/DDBJ databases">
        <authorList>
            <person name="McCartney M.A."/>
            <person name="Auch B."/>
            <person name="Kono T."/>
            <person name="Mallez S."/>
            <person name="Becker A."/>
            <person name="Gohl D.M."/>
            <person name="Silverstein K.A.T."/>
            <person name="Koren S."/>
            <person name="Bechman K.B."/>
            <person name="Herman A."/>
            <person name="Abrahante J.E."/>
            <person name="Garbe J."/>
        </authorList>
    </citation>
    <scope>NUCLEOTIDE SEQUENCE</scope>
    <source>
        <strain evidence="1">Duluth1</strain>
        <tissue evidence="1">Whole animal</tissue>
    </source>
</reference>
<reference evidence="1" key="1">
    <citation type="journal article" date="2019" name="bioRxiv">
        <title>The Genome of the Zebra Mussel, Dreissena polymorpha: A Resource for Invasive Species Research.</title>
        <authorList>
            <person name="McCartney M.A."/>
            <person name="Auch B."/>
            <person name="Kono T."/>
            <person name="Mallez S."/>
            <person name="Zhang Y."/>
            <person name="Obille A."/>
            <person name="Becker A."/>
            <person name="Abrahante J.E."/>
            <person name="Garbe J."/>
            <person name="Badalamenti J.P."/>
            <person name="Herman A."/>
            <person name="Mangelson H."/>
            <person name="Liachko I."/>
            <person name="Sullivan S."/>
            <person name="Sone E.D."/>
            <person name="Koren S."/>
            <person name="Silverstein K.A.T."/>
            <person name="Beckman K.B."/>
            <person name="Gohl D.M."/>
        </authorList>
    </citation>
    <scope>NUCLEOTIDE SEQUENCE</scope>
    <source>
        <strain evidence="1">Duluth1</strain>
        <tissue evidence="1">Whole animal</tissue>
    </source>
</reference>
<keyword evidence="2" id="KW-1185">Reference proteome</keyword>
<proteinExistence type="predicted"/>
<protein>
    <submittedName>
        <fullName evidence="1">Uncharacterized protein</fullName>
    </submittedName>
</protein>
<sequence>MNRTKDMTLLSSHDPFLIPTNVLTKFYEDRPINVANIPYVENCPIPMKKFLTEFHLHCTKNVTSRVLTRNNAQPTSGHVFRQTITIFEFKEITVGTNSCGQKLCTDGRTHGRTNRRSGDYMLPPKNVWGEHKKCSEASRVSTRKNALPLASMKLPPPCWPCFSTNRNHFHTCPKYQ</sequence>
<evidence type="ECO:0000313" key="2">
    <source>
        <dbReference type="Proteomes" id="UP000828390"/>
    </source>
</evidence>
<accession>A0A9D3YHR0</accession>